<accession>A0A8J8NZG7</accession>
<sequence>MISGISDSCLRALDIEICCRLLQSLSKSRCLNPTLLLRIVLLKTQQFLLTRIKDQYILQFIGRLNLSLLEQEIHLLFFQMLASSLLLDLLGIGGCCRQVSRSELRGLIESLVGKVDKVITILWLFQDTILAGRGMQLPTHRDSHSLKQAILNQMLHKRIQSCLVMGLFARFQVVDLHSGDSLLVLNYQGVCQGRQSNRKLFVINLNALSRFNRFIIIHHTNVR</sequence>
<dbReference type="AlphaFoldDB" id="A0A8J8NZG7"/>
<keyword evidence="2" id="KW-1185">Reference proteome</keyword>
<name>A0A8J8NZG7_HALGN</name>
<proteinExistence type="predicted"/>
<dbReference type="EMBL" id="RRYP01002974">
    <property type="protein sequence ID" value="TNV84252.1"/>
    <property type="molecule type" value="Genomic_DNA"/>
</dbReference>
<evidence type="ECO:0000313" key="2">
    <source>
        <dbReference type="Proteomes" id="UP000785679"/>
    </source>
</evidence>
<organism evidence="1 2">
    <name type="scientific">Halteria grandinella</name>
    <dbReference type="NCBI Taxonomy" id="5974"/>
    <lineage>
        <taxon>Eukaryota</taxon>
        <taxon>Sar</taxon>
        <taxon>Alveolata</taxon>
        <taxon>Ciliophora</taxon>
        <taxon>Intramacronucleata</taxon>
        <taxon>Spirotrichea</taxon>
        <taxon>Stichotrichia</taxon>
        <taxon>Sporadotrichida</taxon>
        <taxon>Halteriidae</taxon>
        <taxon>Halteria</taxon>
    </lineage>
</organism>
<gene>
    <name evidence="1" type="ORF">FGO68_gene13866</name>
</gene>
<reference evidence="1" key="1">
    <citation type="submission" date="2019-06" db="EMBL/GenBank/DDBJ databases">
        <authorList>
            <person name="Zheng W."/>
        </authorList>
    </citation>
    <scope>NUCLEOTIDE SEQUENCE</scope>
    <source>
        <strain evidence="1">QDHG01</strain>
    </source>
</reference>
<comment type="caution">
    <text evidence="1">The sequence shown here is derived from an EMBL/GenBank/DDBJ whole genome shotgun (WGS) entry which is preliminary data.</text>
</comment>
<protein>
    <submittedName>
        <fullName evidence="1">Uncharacterized protein</fullName>
    </submittedName>
</protein>
<dbReference type="Proteomes" id="UP000785679">
    <property type="component" value="Unassembled WGS sequence"/>
</dbReference>
<evidence type="ECO:0000313" key="1">
    <source>
        <dbReference type="EMBL" id="TNV84252.1"/>
    </source>
</evidence>